<dbReference type="KEGG" id="eus:EUTSA_v10002712mg"/>
<evidence type="ECO:0000256" key="2">
    <source>
        <dbReference type="SAM" id="SignalP"/>
    </source>
</evidence>
<dbReference type="AlphaFoldDB" id="V4LCV6"/>
<proteinExistence type="predicted"/>
<feature type="region of interest" description="Disordered" evidence="1">
    <location>
        <begin position="91"/>
        <end position="116"/>
    </location>
</feature>
<reference evidence="3 4" key="1">
    <citation type="journal article" date="2013" name="Front. Plant Sci.">
        <title>The Reference Genome of the Halophytic Plant Eutrema salsugineum.</title>
        <authorList>
            <person name="Yang R."/>
            <person name="Jarvis D.E."/>
            <person name="Chen H."/>
            <person name="Beilstein M.A."/>
            <person name="Grimwood J."/>
            <person name="Jenkins J."/>
            <person name="Shu S."/>
            <person name="Prochnik S."/>
            <person name="Xin M."/>
            <person name="Ma C."/>
            <person name="Schmutz J."/>
            <person name="Wing R.A."/>
            <person name="Mitchell-Olds T."/>
            <person name="Schumaker K.S."/>
            <person name="Wang X."/>
        </authorList>
    </citation>
    <scope>NUCLEOTIDE SEQUENCE [LARGE SCALE GENOMIC DNA]</scope>
</reference>
<feature type="signal peptide" evidence="2">
    <location>
        <begin position="1"/>
        <end position="33"/>
    </location>
</feature>
<evidence type="ECO:0000256" key="1">
    <source>
        <dbReference type="SAM" id="MobiDB-lite"/>
    </source>
</evidence>
<gene>
    <name evidence="3" type="ORF">EUTSA_v10002712mg</name>
</gene>
<feature type="compositionally biased region" description="Low complexity" evidence="1">
    <location>
        <begin position="106"/>
        <end position="116"/>
    </location>
</feature>
<dbReference type="Gramene" id="ESQ37593">
    <property type="protein sequence ID" value="ESQ37593"/>
    <property type="gene ID" value="EUTSA_v10002712mg"/>
</dbReference>
<keyword evidence="2" id="KW-0732">Signal</keyword>
<feature type="chain" id="PRO_5004721771" evidence="2">
    <location>
        <begin position="34"/>
        <end position="138"/>
    </location>
</feature>
<feature type="region of interest" description="Disordered" evidence="1">
    <location>
        <begin position="60"/>
        <end position="79"/>
    </location>
</feature>
<dbReference type="Proteomes" id="UP000030689">
    <property type="component" value="Unassembled WGS sequence"/>
</dbReference>
<evidence type="ECO:0000313" key="4">
    <source>
        <dbReference type="Proteomes" id="UP000030689"/>
    </source>
</evidence>
<organism evidence="3 4">
    <name type="scientific">Eutrema salsugineum</name>
    <name type="common">Saltwater cress</name>
    <name type="synonym">Sisymbrium salsugineum</name>
    <dbReference type="NCBI Taxonomy" id="72664"/>
    <lineage>
        <taxon>Eukaryota</taxon>
        <taxon>Viridiplantae</taxon>
        <taxon>Streptophyta</taxon>
        <taxon>Embryophyta</taxon>
        <taxon>Tracheophyta</taxon>
        <taxon>Spermatophyta</taxon>
        <taxon>Magnoliopsida</taxon>
        <taxon>eudicotyledons</taxon>
        <taxon>Gunneridae</taxon>
        <taxon>Pentapetalae</taxon>
        <taxon>rosids</taxon>
        <taxon>malvids</taxon>
        <taxon>Brassicales</taxon>
        <taxon>Brassicaceae</taxon>
        <taxon>Eutremeae</taxon>
        <taxon>Eutrema</taxon>
    </lineage>
</organism>
<dbReference type="EMBL" id="KI517609">
    <property type="protein sequence ID" value="ESQ37593.1"/>
    <property type="molecule type" value="Genomic_DNA"/>
</dbReference>
<name>V4LCV6_EUTSA</name>
<keyword evidence="4" id="KW-1185">Reference proteome</keyword>
<accession>V4LCV6</accession>
<protein>
    <submittedName>
        <fullName evidence="3">Uncharacterized protein</fullName>
    </submittedName>
</protein>
<sequence>MGREKKLDKTSSQSPLLAAFFLLLLSFAFHVHASIFADSNRSRSTNTFAASSLEFFRQSRGQTASGKSPRSTPAKLSTVSSRLEDNLLWRSSQDSRRGGKMPCMILRSPPSSRQLPPVRSLQKEISMVPHFWAWARFL</sequence>
<evidence type="ECO:0000313" key="3">
    <source>
        <dbReference type="EMBL" id="ESQ37593.1"/>
    </source>
</evidence>